<evidence type="ECO:0000259" key="2">
    <source>
        <dbReference type="Pfam" id="PF00149"/>
    </source>
</evidence>
<dbReference type="Pfam" id="PF00149">
    <property type="entry name" value="Metallophos"/>
    <property type="match status" value="1"/>
</dbReference>
<dbReference type="PANTHER" id="PTHR22953">
    <property type="entry name" value="ACID PHOSPHATASE RELATED"/>
    <property type="match status" value="1"/>
</dbReference>
<dbReference type="InterPro" id="IPR026444">
    <property type="entry name" value="Secre_tail"/>
</dbReference>
<dbReference type="GO" id="GO:0003993">
    <property type="term" value="F:acid phosphatase activity"/>
    <property type="evidence" value="ECO:0007669"/>
    <property type="project" value="InterPro"/>
</dbReference>
<evidence type="ECO:0008006" key="6">
    <source>
        <dbReference type="Google" id="ProtNLM"/>
    </source>
</evidence>
<dbReference type="Pfam" id="PF16656">
    <property type="entry name" value="Pur_ac_phosph_N"/>
    <property type="match status" value="1"/>
</dbReference>
<keyword evidence="1" id="KW-0732">Signal</keyword>
<dbReference type="AlphaFoldDB" id="A0A098LKA2"/>
<dbReference type="GO" id="GO:0046872">
    <property type="term" value="F:metal ion binding"/>
    <property type="evidence" value="ECO:0007669"/>
    <property type="project" value="InterPro"/>
</dbReference>
<evidence type="ECO:0000259" key="3">
    <source>
        <dbReference type="Pfam" id="PF16656"/>
    </source>
</evidence>
<dbReference type="eggNOG" id="COG1409">
    <property type="taxonomic scope" value="Bacteria"/>
</dbReference>
<dbReference type="Gene3D" id="3.60.21.10">
    <property type="match status" value="1"/>
</dbReference>
<gene>
    <name evidence="4" type="ORF">MYP_3853</name>
</gene>
<evidence type="ECO:0000313" key="5">
    <source>
        <dbReference type="Proteomes" id="UP000030185"/>
    </source>
</evidence>
<dbReference type="NCBIfam" id="TIGR04183">
    <property type="entry name" value="Por_Secre_tail"/>
    <property type="match status" value="1"/>
</dbReference>
<feature type="domain" description="Purple acid phosphatase N-terminal" evidence="3">
    <location>
        <begin position="168"/>
        <end position="235"/>
    </location>
</feature>
<feature type="domain" description="Calcineurin-like phosphoesterase" evidence="2">
    <location>
        <begin position="258"/>
        <end position="467"/>
    </location>
</feature>
<dbReference type="EMBL" id="BBLT01000008">
    <property type="protein sequence ID" value="GAL86623.1"/>
    <property type="molecule type" value="Genomic_DNA"/>
</dbReference>
<dbReference type="InterPro" id="IPR008963">
    <property type="entry name" value="Purple_acid_Pase-like_N"/>
</dbReference>
<dbReference type="eggNOG" id="COG3211">
    <property type="taxonomic scope" value="Bacteria"/>
</dbReference>
<dbReference type="SUPFAM" id="SSF49363">
    <property type="entry name" value="Purple acid phosphatase, N-terminal domain"/>
    <property type="match status" value="1"/>
</dbReference>
<evidence type="ECO:0000256" key="1">
    <source>
        <dbReference type="ARBA" id="ARBA00022729"/>
    </source>
</evidence>
<dbReference type="STRING" id="153721.MYP_3853"/>
<sequence>MDNGSNQGTTWKDAGFSDASWASGNAQLGYGDGDETTVVSYGSNSISKYITTYFRKSITVADASIFTGYTINVRRDDGIVVYINGTERYRNNMPTGTIAYNTLAATTCSDDGGTIQTGSIPSGALVTGTNVIAVEVHQSDITSSDISFDLELKGNTSSATAVIQRGPYLQLGTSSSVIIKWRTDIATNSKVSYGTTAGSLTSSANDAASVKDHEVKLAGLSANTKYYYSIGSSTQTLQGDANNYFITAPIVGTEKKTRVWVTGDCGNNSTNQRNSRDKYISYLGSNYTDVWLLAGDNAYNSGLDTEYQTNFFDIYKDKMLKQTVLWPAPGNHDYANNATRQNDHNVPYYSNFTLPKNAEAGGVASNTEAFYSFNYANIHFVSLDSYGKESNSYRMYDTLGPQATWLKQDLAANTQKWTIVYWHHPPYTMGSHNSDTETELINVRQNFIRILERYKVDMVICGHSHCYERTKLIKGHYGNESTFNAGSHNLSSSSGKYDGSASSCPYEKNVSSSYNGTIYVVSGSSGQLGGTQSSFPHSAMHYSDATNGGSLVIEIDQNRLDAKWVCADAVVRDQFTVFKDVRKTTNITIQSGQNTTLNASWVGNYNWTTGATSRAITVSPTTNTSYSVIDNFSCVTDVFNVTVIPARIADLNFGTDTVLTPALEVFPNPFEDKTTINYSIPFAGQVTLSLQGLNGELNKVVVKEFKEAGYYSFTLRASELDISAGIYLLKLVCGDKEIQKKVSVVK</sequence>
<dbReference type="PANTHER" id="PTHR22953:SF153">
    <property type="entry name" value="PURPLE ACID PHOSPHATASE"/>
    <property type="match status" value="1"/>
</dbReference>
<organism evidence="4 5">
    <name type="scientific">Sporocytophaga myxococcoides</name>
    <dbReference type="NCBI Taxonomy" id="153721"/>
    <lineage>
        <taxon>Bacteria</taxon>
        <taxon>Pseudomonadati</taxon>
        <taxon>Bacteroidota</taxon>
        <taxon>Cytophagia</taxon>
        <taxon>Cytophagales</taxon>
        <taxon>Cytophagaceae</taxon>
        <taxon>Sporocytophaga</taxon>
    </lineage>
</organism>
<evidence type="ECO:0000313" key="4">
    <source>
        <dbReference type="EMBL" id="GAL86623.1"/>
    </source>
</evidence>
<dbReference type="InterPro" id="IPR029052">
    <property type="entry name" value="Metallo-depent_PP-like"/>
</dbReference>
<keyword evidence="5" id="KW-1185">Reference proteome</keyword>
<dbReference type="Gene3D" id="2.60.120.260">
    <property type="entry name" value="Galactose-binding domain-like"/>
    <property type="match status" value="1"/>
</dbReference>
<reference evidence="4 5" key="1">
    <citation type="submission" date="2014-09" db="EMBL/GenBank/DDBJ databases">
        <title>Sporocytophaga myxococcoides PG-01 genome sequencing.</title>
        <authorList>
            <person name="Liu L."/>
            <person name="Gao P.J."/>
            <person name="Chen G.J."/>
            <person name="Wang L.S."/>
        </authorList>
    </citation>
    <scope>NUCLEOTIDE SEQUENCE [LARGE SCALE GENOMIC DNA]</scope>
    <source>
        <strain evidence="4 5">PG-01</strain>
    </source>
</reference>
<name>A0A098LKA2_9BACT</name>
<accession>A0A098LKA2</accession>
<proteinExistence type="predicted"/>
<comment type="caution">
    <text evidence="4">The sequence shown here is derived from an EMBL/GenBank/DDBJ whole genome shotgun (WGS) entry which is preliminary data.</text>
</comment>
<dbReference type="InterPro" id="IPR039331">
    <property type="entry name" value="PAPs-like"/>
</dbReference>
<dbReference type="Proteomes" id="UP000030185">
    <property type="component" value="Unassembled WGS sequence"/>
</dbReference>
<dbReference type="InterPro" id="IPR015914">
    <property type="entry name" value="PAPs_N"/>
</dbReference>
<dbReference type="InterPro" id="IPR004843">
    <property type="entry name" value="Calcineurin-like_PHP"/>
</dbReference>
<dbReference type="SUPFAM" id="SSF56300">
    <property type="entry name" value="Metallo-dependent phosphatases"/>
    <property type="match status" value="1"/>
</dbReference>
<protein>
    <recommendedName>
        <fullName evidence="6">Metallophosphoesterase</fullName>
    </recommendedName>
</protein>